<dbReference type="GO" id="GO:0051539">
    <property type="term" value="F:4 iron, 4 sulfur cluster binding"/>
    <property type="evidence" value="ECO:0007669"/>
    <property type="project" value="InterPro"/>
</dbReference>
<comment type="catalytic activity">
    <reaction evidence="1">
        <text>Hydrolyzes free adenine bases from 7,8-dihydro-8-oxoguanine:adenine mismatched double-stranded DNA, leaving an apurinic site.</text>
        <dbReference type="EC" id="3.2.2.31"/>
    </reaction>
</comment>
<dbReference type="Gene3D" id="1.10.340.30">
    <property type="entry name" value="Hypothetical protein, domain 2"/>
    <property type="match status" value="1"/>
</dbReference>
<dbReference type="GO" id="GO:0000701">
    <property type="term" value="F:purine-specific mismatch base pair DNA N-glycosylase activity"/>
    <property type="evidence" value="ECO:0007669"/>
    <property type="project" value="UniProtKB-EC"/>
</dbReference>
<dbReference type="Gene3D" id="3.90.79.10">
    <property type="entry name" value="Nucleoside Triphosphate Pyrophosphohydrolase"/>
    <property type="match status" value="1"/>
</dbReference>
<evidence type="ECO:0000256" key="4">
    <source>
        <dbReference type="ARBA" id="ARBA00012045"/>
    </source>
</evidence>
<keyword evidence="6" id="KW-0479">Metal-binding</keyword>
<keyword evidence="7" id="KW-0227">DNA damage</keyword>
<evidence type="ECO:0000256" key="11">
    <source>
        <dbReference type="ARBA" id="ARBA00023204"/>
    </source>
</evidence>
<dbReference type="InterPro" id="IPR003651">
    <property type="entry name" value="Endonuclease3_FeS-loop_motif"/>
</dbReference>
<evidence type="ECO:0000256" key="5">
    <source>
        <dbReference type="ARBA" id="ARBA00022023"/>
    </source>
</evidence>
<dbReference type="InterPro" id="IPR044298">
    <property type="entry name" value="MIG/MutY"/>
</dbReference>
<dbReference type="Gene3D" id="1.10.1670.10">
    <property type="entry name" value="Helix-hairpin-Helix base-excision DNA repair enzymes (C-terminal)"/>
    <property type="match status" value="1"/>
</dbReference>
<dbReference type="EC" id="3.2.2.31" evidence="4"/>
<dbReference type="InterPro" id="IPR003265">
    <property type="entry name" value="HhH-GPD_domain"/>
</dbReference>
<sequence>MQRALLDWYQEKRRELPWRGESDPYRILLSEVLLQQTRVNQAIPYYRRFLERFPTLAALAKAPLEEVLRVWQGAGYYARARNLHQLSQQTPTLVLRHEQLLRLPGLGPYTAAAVASIAFSEPVAAVDGNVRRVLSRFFAWENPTSRQIQEKADQLLQRDAPGDWNQALMELGATVCTPRNPRCTACPISWGCRGKQHPERYPRRKPRQLTKVLMAALVLEGPEGIYLEPRSGPVLGGLWGVPMAEGLDGLKKRLGVRTAEYVGEVRHRFTHRKLTVKVYRARWDGPGYSPTHKPLSKLDQKILKKCLPCGPSNDKASAFRPASGQAQPLFAHPGVGSLAEDAQAQAVEALEPS</sequence>
<dbReference type="SMART" id="SM00478">
    <property type="entry name" value="ENDO3c"/>
    <property type="match status" value="1"/>
</dbReference>
<dbReference type="GO" id="GO:0046872">
    <property type="term" value="F:metal ion binding"/>
    <property type="evidence" value="ECO:0007669"/>
    <property type="project" value="UniProtKB-KW"/>
</dbReference>
<dbReference type="InterPro" id="IPR023170">
    <property type="entry name" value="HhH_base_excis_C"/>
</dbReference>
<keyword evidence="12" id="KW-0326">Glycosidase</keyword>
<dbReference type="PANTHER" id="PTHR42944:SF1">
    <property type="entry name" value="ADENINE DNA GLYCOSYLASE"/>
    <property type="match status" value="1"/>
</dbReference>
<evidence type="ECO:0000256" key="7">
    <source>
        <dbReference type="ARBA" id="ARBA00022763"/>
    </source>
</evidence>
<evidence type="ECO:0000256" key="6">
    <source>
        <dbReference type="ARBA" id="ARBA00022723"/>
    </source>
</evidence>
<evidence type="ECO:0000256" key="12">
    <source>
        <dbReference type="ARBA" id="ARBA00023295"/>
    </source>
</evidence>
<dbReference type="GO" id="GO:0034039">
    <property type="term" value="F:8-oxo-7,8-dihydroguanine DNA N-glycosylase activity"/>
    <property type="evidence" value="ECO:0007669"/>
    <property type="project" value="TreeGrafter"/>
</dbReference>
<evidence type="ECO:0000256" key="9">
    <source>
        <dbReference type="ARBA" id="ARBA00023004"/>
    </source>
</evidence>
<dbReference type="GO" id="GO:0035485">
    <property type="term" value="F:adenine/guanine mispair binding"/>
    <property type="evidence" value="ECO:0007669"/>
    <property type="project" value="TreeGrafter"/>
</dbReference>
<name>D7BHH4_ALLS1</name>
<keyword evidence="10" id="KW-0411">Iron-sulfur</keyword>
<dbReference type="OrthoDB" id="9802365at2"/>
<evidence type="ECO:0000256" key="3">
    <source>
        <dbReference type="ARBA" id="ARBA00008343"/>
    </source>
</evidence>
<proteinExistence type="inferred from homology"/>
<dbReference type="SUPFAM" id="SSF55811">
    <property type="entry name" value="Nudix"/>
    <property type="match status" value="1"/>
</dbReference>
<keyword evidence="8" id="KW-0378">Hydrolase</keyword>
<gene>
    <name evidence="14" type="ordered locus">Mesil_0270</name>
</gene>
<dbReference type="AlphaFoldDB" id="D7BHH4"/>
<evidence type="ECO:0000313" key="15">
    <source>
        <dbReference type="Proteomes" id="UP000001916"/>
    </source>
</evidence>
<dbReference type="PROSITE" id="PS00764">
    <property type="entry name" value="ENDONUCLEASE_III_1"/>
    <property type="match status" value="1"/>
</dbReference>
<dbReference type="CDD" id="cd00056">
    <property type="entry name" value="ENDO3c"/>
    <property type="match status" value="1"/>
</dbReference>
<dbReference type="STRING" id="526227.Mesil_0270"/>
<dbReference type="GO" id="GO:0032357">
    <property type="term" value="F:oxidized purine DNA binding"/>
    <property type="evidence" value="ECO:0007669"/>
    <property type="project" value="TreeGrafter"/>
</dbReference>
<dbReference type="GO" id="GO:0006284">
    <property type="term" value="P:base-excision repair"/>
    <property type="evidence" value="ECO:0007669"/>
    <property type="project" value="InterPro"/>
</dbReference>
<keyword evidence="11" id="KW-0234">DNA repair</keyword>
<evidence type="ECO:0000256" key="8">
    <source>
        <dbReference type="ARBA" id="ARBA00022801"/>
    </source>
</evidence>
<dbReference type="eggNOG" id="COG1194">
    <property type="taxonomic scope" value="Bacteria"/>
</dbReference>
<evidence type="ECO:0000313" key="14">
    <source>
        <dbReference type="EMBL" id="ADH62212.1"/>
    </source>
</evidence>
<keyword evidence="15" id="KW-1185">Reference proteome</keyword>
<dbReference type="KEGG" id="msv:Mesil_0270"/>
<evidence type="ECO:0000256" key="10">
    <source>
        <dbReference type="ARBA" id="ARBA00023014"/>
    </source>
</evidence>
<comment type="cofactor">
    <cofactor evidence="2">
        <name>[4Fe-4S] cluster</name>
        <dbReference type="ChEBI" id="CHEBI:49883"/>
    </cofactor>
</comment>
<evidence type="ECO:0000259" key="13">
    <source>
        <dbReference type="SMART" id="SM00478"/>
    </source>
</evidence>
<evidence type="ECO:0000256" key="1">
    <source>
        <dbReference type="ARBA" id="ARBA00000843"/>
    </source>
</evidence>
<dbReference type="InterPro" id="IPR011257">
    <property type="entry name" value="DNA_glycosylase"/>
</dbReference>
<accession>D7BHH4</accession>
<keyword evidence="9" id="KW-0408">Iron</keyword>
<dbReference type="InterPro" id="IPR015797">
    <property type="entry name" value="NUDIX_hydrolase-like_dom_sf"/>
</dbReference>
<dbReference type="SMART" id="SM00525">
    <property type="entry name" value="FES"/>
    <property type="match status" value="1"/>
</dbReference>
<dbReference type="SUPFAM" id="SSF48150">
    <property type="entry name" value="DNA-glycosylase"/>
    <property type="match status" value="1"/>
</dbReference>
<dbReference type="HOGENOM" id="CLU_012862_0_2_0"/>
<dbReference type="Pfam" id="PF00730">
    <property type="entry name" value="HhH-GPD"/>
    <property type="match status" value="1"/>
</dbReference>
<dbReference type="GO" id="GO:0006298">
    <property type="term" value="P:mismatch repair"/>
    <property type="evidence" value="ECO:0007669"/>
    <property type="project" value="TreeGrafter"/>
</dbReference>
<dbReference type="Proteomes" id="UP000001916">
    <property type="component" value="Chromosome"/>
</dbReference>
<dbReference type="EMBL" id="CP002042">
    <property type="protein sequence ID" value="ADH62212.1"/>
    <property type="molecule type" value="Genomic_DNA"/>
</dbReference>
<dbReference type="PANTHER" id="PTHR42944">
    <property type="entry name" value="ADENINE DNA GLYCOSYLASE"/>
    <property type="match status" value="1"/>
</dbReference>
<reference evidence="14 15" key="1">
    <citation type="journal article" date="2010" name="Stand. Genomic Sci.">
        <title>Complete genome sequence of Meiothermus silvanus type strain (VI-R2).</title>
        <authorList>
            <person name="Sikorski J."/>
            <person name="Tindall B.J."/>
            <person name="Lowry S."/>
            <person name="Lucas S."/>
            <person name="Nolan M."/>
            <person name="Copeland A."/>
            <person name="Glavina Del Rio T."/>
            <person name="Tice H."/>
            <person name="Cheng J.F."/>
            <person name="Han C."/>
            <person name="Pitluck S."/>
            <person name="Liolios K."/>
            <person name="Ivanova N."/>
            <person name="Mavromatis K."/>
            <person name="Mikhailova N."/>
            <person name="Pati A."/>
            <person name="Goodwin L."/>
            <person name="Chen A."/>
            <person name="Palaniappan K."/>
            <person name="Land M."/>
            <person name="Hauser L."/>
            <person name="Chang Y.J."/>
            <person name="Jeffries C.D."/>
            <person name="Rohde M."/>
            <person name="Goker M."/>
            <person name="Woyke T."/>
            <person name="Bristow J."/>
            <person name="Eisen J.A."/>
            <person name="Markowitz V."/>
            <person name="Hugenholtz P."/>
            <person name="Kyrpides N.C."/>
            <person name="Klenk H.P."/>
            <person name="Lapidus A."/>
        </authorList>
    </citation>
    <scope>NUCLEOTIDE SEQUENCE [LARGE SCALE GENOMIC DNA]</scope>
    <source>
        <strain evidence="15">ATCC 700542 / DSM 9946 / VI-R2</strain>
    </source>
</reference>
<comment type="similarity">
    <text evidence="3">Belongs to the Nth/MutY family.</text>
</comment>
<organism evidence="14 15">
    <name type="scientific">Allomeiothermus silvanus (strain ATCC 700542 / DSM 9946 / NBRC 106475 / NCIMB 13440 / VI-R2)</name>
    <name type="common">Thermus silvanus</name>
    <dbReference type="NCBI Taxonomy" id="526227"/>
    <lineage>
        <taxon>Bacteria</taxon>
        <taxon>Thermotogati</taxon>
        <taxon>Deinococcota</taxon>
        <taxon>Deinococci</taxon>
        <taxon>Thermales</taxon>
        <taxon>Thermaceae</taxon>
        <taxon>Allomeiothermus</taxon>
    </lineage>
</organism>
<evidence type="ECO:0000256" key="2">
    <source>
        <dbReference type="ARBA" id="ARBA00001966"/>
    </source>
</evidence>
<protein>
    <recommendedName>
        <fullName evidence="5">Adenine DNA glycosylase</fullName>
        <ecNumber evidence="4">3.2.2.31</ecNumber>
    </recommendedName>
</protein>
<dbReference type="InterPro" id="IPR004035">
    <property type="entry name" value="Endouclease-III_FeS-bd_BS"/>
</dbReference>
<feature type="domain" description="HhH-GPD" evidence="13">
    <location>
        <begin position="33"/>
        <end position="174"/>
    </location>
</feature>